<dbReference type="Pfam" id="PF01965">
    <property type="entry name" value="DJ-1_PfpI"/>
    <property type="match status" value="1"/>
</dbReference>
<dbReference type="EMBL" id="CP063374">
    <property type="protein sequence ID" value="QOV43962.1"/>
    <property type="molecule type" value="Genomic_DNA"/>
</dbReference>
<dbReference type="Proteomes" id="UP000594008">
    <property type="component" value="Chromosome"/>
</dbReference>
<dbReference type="GO" id="GO:0016740">
    <property type="term" value="F:transferase activity"/>
    <property type="evidence" value="ECO:0007669"/>
    <property type="project" value="UniProtKB-KW"/>
</dbReference>
<organism evidence="3 4">
    <name type="scientific">Streptomyces chromofuscus</name>
    <dbReference type="NCBI Taxonomy" id="42881"/>
    <lineage>
        <taxon>Bacteria</taxon>
        <taxon>Bacillati</taxon>
        <taxon>Actinomycetota</taxon>
        <taxon>Actinomycetes</taxon>
        <taxon>Kitasatosporales</taxon>
        <taxon>Streptomycetaceae</taxon>
        <taxon>Streptomyces</taxon>
    </lineage>
</organism>
<dbReference type="PANTHER" id="PTHR42733">
    <property type="entry name" value="DJ-1 PROTEIN"/>
    <property type="match status" value="1"/>
</dbReference>
<dbReference type="SUPFAM" id="SSF52317">
    <property type="entry name" value="Class I glutamine amidotransferase-like"/>
    <property type="match status" value="1"/>
</dbReference>
<dbReference type="Gene3D" id="3.40.50.880">
    <property type="match status" value="1"/>
</dbReference>
<feature type="domain" description="DJ-1/PfpI" evidence="2">
    <location>
        <begin position="1"/>
        <end position="173"/>
    </location>
</feature>
<keyword evidence="4" id="KW-1185">Reference proteome</keyword>
<gene>
    <name evidence="3" type="ORF">IPT68_30550</name>
</gene>
<dbReference type="NCBIfam" id="TIGR01382">
    <property type="entry name" value="PfpI"/>
    <property type="match status" value="1"/>
</dbReference>
<dbReference type="InterPro" id="IPR006286">
    <property type="entry name" value="C56_PfpI-like"/>
</dbReference>
<proteinExistence type="inferred from homology"/>
<dbReference type="PANTHER" id="PTHR42733:SF12">
    <property type="entry name" value="PROTEINASE"/>
    <property type="match status" value="1"/>
</dbReference>
<reference evidence="3 4" key="1">
    <citation type="submission" date="2020-10" db="EMBL/GenBank/DDBJ databases">
        <title>Streptomyces chromofuscus complate genome analysis.</title>
        <authorList>
            <person name="Anwar N."/>
        </authorList>
    </citation>
    <scope>NUCLEOTIDE SEQUENCE [LARGE SCALE GENOMIC DNA]</scope>
    <source>
        <strain evidence="3 4">DSM 40273</strain>
    </source>
</reference>
<dbReference type="KEGG" id="schf:IPT68_30550"/>
<keyword evidence="3" id="KW-0808">Transferase</keyword>
<protein>
    <submittedName>
        <fullName evidence="3">Type 1 glutamine amidotransferase</fullName>
    </submittedName>
</protein>
<sequence>MRIAFLTAPEGVEQVELTDPWKAASDAGHEPVLVSTRSGEIQAFHHLDKADTFPVDEVVGEASADSFGGLVLPGGVANPDFLRMDPKAVAFVRQFFERGRPVAAICHAPWTLVEADVVRDRVLTSWPSLRTDIRNAGGTWVDEQVKVCDHGANKLVTSRKPDDLEAFCETFLEVFSKETG</sequence>
<evidence type="ECO:0000313" key="3">
    <source>
        <dbReference type="EMBL" id="QOV43962.1"/>
    </source>
</evidence>
<dbReference type="InterPro" id="IPR002818">
    <property type="entry name" value="DJ-1/PfpI"/>
</dbReference>
<evidence type="ECO:0000313" key="4">
    <source>
        <dbReference type="Proteomes" id="UP000594008"/>
    </source>
</evidence>
<name>A0A7M2T5T4_STRCW</name>
<accession>A0A7M2T5T4</accession>
<dbReference type="CDD" id="cd03134">
    <property type="entry name" value="GATase1_PfpI_like"/>
    <property type="match status" value="1"/>
</dbReference>
<keyword evidence="3" id="KW-0315">Glutamine amidotransferase</keyword>
<dbReference type="InterPro" id="IPR029062">
    <property type="entry name" value="Class_I_gatase-like"/>
</dbReference>
<evidence type="ECO:0000259" key="2">
    <source>
        <dbReference type="Pfam" id="PF01965"/>
    </source>
</evidence>
<dbReference type="AlphaFoldDB" id="A0A7M2T5T4"/>
<dbReference type="RefSeq" id="WP_189698221.1">
    <property type="nucleotide sequence ID" value="NZ_BMTA01000007.1"/>
</dbReference>
<evidence type="ECO:0000256" key="1">
    <source>
        <dbReference type="ARBA" id="ARBA00008542"/>
    </source>
</evidence>
<comment type="similarity">
    <text evidence="1">Belongs to the peptidase C56 family.</text>
</comment>
<dbReference type="PROSITE" id="PS51276">
    <property type="entry name" value="PEPTIDASE_C56_PFPI"/>
    <property type="match status" value="1"/>
</dbReference>